<accession>A0AAW1BU46</accession>
<dbReference type="InterPro" id="IPR050916">
    <property type="entry name" value="SCAN-C2H2_zinc_finger"/>
</dbReference>
<dbReference type="EMBL" id="JAOTOJ010000002">
    <property type="protein sequence ID" value="KAK9405306.1"/>
    <property type="molecule type" value="Genomic_DNA"/>
</dbReference>
<evidence type="ECO:0000313" key="4">
    <source>
        <dbReference type="Proteomes" id="UP001474421"/>
    </source>
</evidence>
<keyword evidence="4" id="KW-1185">Reference proteome</keyword>
<comment type="caution">
    <text evidence="3">The sequence shown here is derived from an EMBL/GenBank/DDBJ whole genome shotgun (WGS) entry which is preliminary data.</text>
</comment>
<dbReference type="PANTHER" id="PTHR45935">
    <property type="entry name" value="PROTEIN ZBED8-RELATED"/>
    <property type="match status" value="1"/>
</dbReference>
<dbReference type="Proteomes" id="UP001474421">
    <property type="component" value="Unassembled WGS sequence"/>
</dbReference>
<dbReference type="InterPro" id="IPR038269">
    <property type="entry name" value="SCAN_sf"/>
</dbReference>
<protein>
    <submittedName>
        <fullName evidence="3">Zinc finger protein</fullName>
    </submittedName>
</protein>
<feature type="region of interest" description="Disordered" evidence="2">
    <location>
        <begin position="57"/>
        <end position="103"/>
    </location>
</feature>
<feature type="compositionally biased region" description="Polar residues" evidence="2">
    <location>
        <begin position="74"/>
        <end position="91"/>
    </location>
</feature>
<dbReference type="Gene3D" id="1.10.4020.10">
    <property type="entry name" value="DNA breaking-rejoining enzymes"/>
    <property type="match status" value="1"/>
</dbReference>
<evidence type="ECO:0000256" key="1">
    <source>
        <dbReference type="ARBA" id="ARBA00023242"/>
    </source>
</evidence>
<organism evidence="3 4">
    <name type="scientific">Crotalus adamanteus</name>
    <name type="common">Eastern diamondback rattlesnake</name>
    <dbReference type="NCBI Taxonomy" id="8729"/>
    <lineage>
        <taxon>Eukaryota</taxon>
        <taxon>Metazoa</taxon>
        <taxon>Chordata</taxon>
        <taxon>Craniata</taxon>
        <taxon>Vertebrata</taxon>
        <taxon>Euteleostomi</taxon>
        <taxon>Lepidosauria</taxon>
        <taxon>Squamata</taxon>
        <taxon>Bifurcata</taxon>
        <taxon>Unidentata</taxon>
        <taxon>Episquamata</taxon>
        <taxon>Toxicofera</taxon>
        <taxon>Serpentes</taxon>
        <taxon>Colubroidea</taxon>
        <taxon>Viperidae</taxon>
        <taxon>Crotalinae</taxon>
        <taxon>Crotalus</taxon>
    </lineage>
</organism>
<dbReference type="PANTHER" id="PTHR45935:SF15">
    <property type="entry name" value="SCAN BOX DOMAIN-CONTAINING PROTEIN"/>
    <property type="match status" value="1"/>
</dbReference>
<keyword evidence="1" id="KW-0539">Nucleus</keyword>
<dbReference type="AlphaFoldDB" id="A0AAW1BU46"/>
<sequence length="103" mass="11607">MGFGCHHGLEMESWVRECGAETSSQAVALAEGFLLSQTEEQKEQGELQILEMITEHPMRRRDLSDPPQELLPTVPSQNDQSWDTSRGTQRTLPPCGIQEHCRS</sequence>
<gene>
    <name evidence="3" type="ORF">NXF25_004080</name>
</gene>
<evidence type="ECO:0000313" key="3">
    <source>
        <dbReference type="EMBL" id="KAK9405306.1"/>
    </source>
</evidence>
<proteinExistence type="predicted"/>
<reference evidence="3 4" key="1">
    <citation type="journal article" date="2024" name="Proc. Natl. Acad. Sci. U.S.A.">
        <title>The genetic regulatory architecture and epigenomic basis for age-related changes in rattlesnake venom.</title>
        <authorList>
            <person name="Hogan M.P."/>
            <person name="Holding M.L."/>
            <person name="Nystrom G.S."/>
            <person name="Colston T.J."/>
            <person name="Bartlett D.A."/>
            <person name="Mason A.J."/>
            <person name="Ellsworth S.A."/>
            <person name="Rautsaw R.M."/>
            <person name="Lawrence K.C."/>
            <person name="Strickland J.L."/>
            <person name="He B."/>
            <person name="Fraser P."/>
            <person name="Margres M.J."/>
            <person name="Gilbert D.M."/>
            <person name="Gibbs H.L."/>
            <person name="Parkinson C.L."/>
            <person name="Rokyta D.R."/>
        </authorList>
    </citation>
    <scope>NUCLEOTIDE SEQUENCE [LARGE SCALE GENOMIC DNA]</scope>
    <source>
        <strain evidence="3">DRR0105</strain>
    </source>
</reference>
<name>A0AAW1BU46_CROAD</name>
<evidence type="ECO:0000256" key="2">
    <source>
        <dbReference type="SAM" id="MobiDB-lite"/>
    </source>
</evidence>